<gene>
    <name evidence="1" type="ORF">A2174_03205</name>
</gene>
<dbReference type="Proteomes" id="UP000177725">
    <property type="component" value="Unassembled WGS sequence"/>
</dbReference>
<evidence type="ECO:0000313" key="2">
    <source>
        <dbReference type="Proteomes" id="UP000177725"/>
    </source>
</evidence>
<evidence type="ECO:0000313" key="1">
    <source>
        <dbReference type="EMBL" id="OGZ33266.1"/>
    </source>
</evidence>
<reference evidence="1 2" key="1">
    <citation type="journal article" date="2016" name="Nat. Commun.">
        <title>Thousands of microbial genomes shed light on interconnected biogeochemical processes in an aquifer system.</title>
        <authorList>
            <person name="Anantharaman K."/>
            <person name="Brown C.T."/>
            <person name="Hug L.A."/>
            <person name="Sharon I."/>
            <person name="Castelle C.J."/>
            <person name="Probst A.J."/>
            <person name="Thomas B.C."/>
            <person name="Singh A."/>
            <person name="Wilkins M.J."/>
            <person name="Karaoz U."/>
            <person name="Brodie E.L."/>
            <person name="Williams K.H."/>
            <person name="Hubbard S.S."/>
            <person name="Banfield J.F."/>
        </authorList>
    </citation>
    <scope>NUCLEOTIDE SEQUENCE [LARGE SCALE GENOMIC DNA]</scope>
</reference>
<sequence>MKTVHICPKCGEESEVSFEYWNFKCVCGYKAHLIMRRELMDLTDSVEGELAVLMAGECLKT</sequence>
<name>A0A1G2F5C0_9BACT</name>
<organism evidence="1 2">
    <name type="scientific">Candidatus Portnoybacteria bacterium RBG_13_41_18</name>
    <dbReference type="NCBI Taxonomy" id="1801991"/>
    <lineage>
        <taxon>Bacteria</taxon>
        <taxon>Candidatus Portnoyibacteriota</taxon>
    </lineage>
</organism>
<protein>
    <submittedName>
        <fullName evidence="1">Uncharacterized protein</fullName>
    </submittedName>
</protein>
<dbReference type="AlphaFoldDB" id="A0A1G2F5C0"/>
<dbReference type="EMBL" id="MHMV01000051">
    <property type="protein sequence ID" value="OGZ33266.1"/>
    <property type="molecule type" value="Genomic_DNA"/>
</dbReference>
<proteinExistence type="predicted"/>
<accession>A0A1G2F5C0</accession>
<comment type="caution">
    <text evidence="1">The sequence shown here is derived from an EMBL/GenBank/DDBJ whole genome shotgun (WGS) entry which is preliminary data.</text>
</comment>